<dbReference type="InterPro" id="IPR031127">
    <property type="entry name" value="E3_UB_ligase_RBR"/>
</dbReference>
<dbReference type="SUPFAM" id="SSF57850">
    <property type="entry name" value="RING/U-box"/>
    <property type="match status" value="3"/>
</dbReference>
<evidence type="ECO:0000256" key="12">
    <source>
        <dbReference type="ARBA" id="ARBA00022989"/>
    </source>
</evidence>
<evidence type="ECO:0000256" key="15">
    <source>
        <dbReference type="SAM" id="MobiDB-lite"/>
    </source>
</evidence>
<keyword evidence="8" id="KW-0677">Repeat</keyword>
<evidence type="ECO:0000256" key="16">
    <source>
        <dbReference type="SAM" id="Phobius"/>
    </source>
</evidence>
<evidence type="ECO:0000256" key="9">
    <source>
        <dbReference type="ARBA" id="ARBA00022771"/>
    </source>
</evidence>
<keyword evidence="12 16" id="KW-1133">Transmembrane helix</keyword>
<name>A0AAD1UAC4_EUPCR</name>
<evidence type="ECO:0000256" key="13">
    <source>
        <dbReference type="ARBA" id="ARBA00023136"/>
    </source>
</evidence>
<keyword evidence="11" id="KW-0862">Zinc</keyword>
<dbReference type="PROSITE" id="PS50089">
    <property type="entry name" value="ZF_RING_2"/>
    <property type="match status" value="1"/>
</dbReference>
<sequence length="470" mass="54266">MYLNNKYGEMLNQATQLDTVSRPFTANSMYSLISRKHSRNDAKVEKANIPTINVIPENKYMNINESPQHQAGSTWNVPSGMKKSFLSSNADSDQASRFELIKKEHSKARSNCLNYLYSSGIINNSEFDRRPSKFHQKCPICLEYCKNSFELSGCGHHFCKLCLRDYIEMKIKNSLVFDINCPEQDCKETIEMNVMIQVSTKEMIERYNEYSSDLSFFKKNKSFIHCMNCSKLFSYDPQDFLAHCPRCSTEICVECMVPYHVGQSCHDFAEKRYKDAAKGKSIQVCPHCHKFIEKAKKCNHLTCQRCMSHFCIFCRKDVPEKLKRSKLYMDGYCCNKIKSPMPKSVSISTNKCKIFFLALLLILLSPIFAICVLPYVAFKNISSSQYTLIPDESNKNHKGIWHKFLGFLCFILLLLIFPATWAFFIVWIFFIMKKLSKSASPPKNSVCPKPSNPNNANIKPEPNFIQNNHR</sequence>
<dbReference type="Gene3D" id="3.30.40.10">
    <property type="entry name" value="Zinc/RING finger domain, C3HC4 (zinc finger)"/>
    <property type="match status" value="1"/>
</dbReference>
<evidence type="ECO:0000256" key="2">
    <source>
        <dbReference type="ARBA" id="ARBA00004167"/>
    </source>
</evidence>
<dbReference type="SMART" id="SM00647">
    <property type="entry name" value="IBR"/>
    <property type="match status" value="2"/>
</dbReference>
<feature type="region of interest" description="Disordered" evidence="15">
    <location>
        <begin position="445"/>
        <end position="470"/>
    </location>
</feature>
<evidence type="ECO:0000256" key="4">
    <source>
        <dbReference type="ARBA" id="ARBA00012251"/>
    </source>
</evidence>
<keyword evidence="9 14" id="KW-0863">Zinc-finger</keyword>
<dbReference type="Pfam" id="PF00097">
    <property type="entry name" value="zf-C3HC4"/>
    <property type="match status" value="1"/>
</dbReference>
<evidence type="ECO:0000256" key="8">
    <source>
        <dbReference type="ARBA" id="ARBA00022737"/>
    </source>
</evidence>
<dbReference type="SMART" id="SM00184">
    <property type="entry name" value="RING"/>
    <property type="match status" value="2"/>
</dbReference>
<keyword evidence="20" id="KW-1185">Reference proteome</keyword>
<dbReference type="InterPro" id="IPR044066">
    <property type="entry name" value="TRIAD_supradom"/>
</dbReference>
<dbReference type="Gene3D" id="1.20.120.1750">
    <property type="match status" value="1"/>
</dbReference>
<dbReference type="EMBL" id="CAMPGE010006492">
    <property type="protein sequence ID" value="CAI2365342.1"/>
    <property type="molecule type" value="Genomic_DNA"/>
</dbReference>
<evidence type="ECO:0000256" key="6">
    <source>
        <dbReference type="ARBA" id="ARBA00022692"/>
    </source>
</evidence>
<keyword evidence="5" id="KW-0808">Transferase</keyword>
<evidence type="ECO:0000256" key="1">
    <source>
        <dbReference type="ARBA" id="ARBA00001798"/>
    </source>
</evidence>
<keyword evidence="6 16" id="KW-0812">Transmembrane</keyword>
<evidence type="ECO:0000259" key="17">
    <source>
        <dbReference type="PROSITE" id="PS50089"/>
    </source>
</evidence>
<evidence type="ECO:0000313" key="20">
    <source>
        <dbReference type="Proteomes" id="UP001295684"/>
    </source>
</evidence>
<dbReference type="EC" id="2.3.2.31" evidence="4"/>
<keyword evidence="13 16" id="KW-0472">Membrane</keyword>
<dbReference type="GO" id="GO:0016567">
    <property type="term" value="P:protein ubiquitination"/>
    <property type="evidence" value="ECO:0007669"/>
    <property type="project" value="InterPro"/>
</dbReference>
<dbReference type="CDD" id="cd20336">
    <property type="entry name" value="Rcat_RBR"/>
    <property type="match status" value="1"/>
</dbReference>
<dbReference type="AlphaFoldDB" id="A0AAD1UAC4"/>
<evidence type="ECO:0000256" key="5">
    <source>
        <dbReference type="ARBA" id="ARBA00022679"/>
    </source>
</evidence>
<keyword evidence="10" id="KW-0833">Ubl conjugation pathway</keyword>
<reference evidence="19" key="1">
    <citation type="submission" date="2023-07" db="EMBL/GenBank/DDBJ databases">
        <authorList>
            <consortium name="AG Swart"/>
            <person name="Singh M."/>
            <person name="Singh A."/>
            <person name="Seah K."/>
            <person name="Emmerich C."/>
        </authorList>
    </citation>
    <scope>NUCLEOTIDE SEQUENCE</scope>
    <source>
        <strain evidence="19">DP1</strain>
    </source>
</reference>
<dbReference type="GO" id="GO:0061630">
    <property type="term" value="F:ubiquitin protein ligase activity"/>
    <property type="evidence" value="ECO:0007669"/>
    <property type="project" value="UniProtKB-EC"/>
</dbReference>
<dbReference type="InterPro" id="IPR001841">
    <property type="entry name" value="Znf_RING"/>
</dbReference>
<comment type="subcellular location">
    <subcellularLocation>
        <location evidence="2">Membrane</location>
        <topology evidence="2">Single-pass membrane protein</topology>
    </subcellularLocation>
</comment>
<comment type="caution">
    <text evidence="19">The sequence shown here is derived from an EMBL/GenBank/DDBJ whole genome shotgun (WGS) entry which is preliminary data.</text>
</comment>
<keyword evidence="7" id="KW-0479">Metal-binding</keyword>
<evidence type="ECO:0000256" key="7">
    <source>
        <dbReference type="ARBA" id="ARBA00022723"/>
    </source>
</evidence>
<gene>
    <name evidence="19" type="ORF">ECRASSUSDP1_LOCUS6688</name>
</gene>
<protein>
    <recommendedName>
        <fullName evidence="4">RBR-type E3 ubiquitin transferase</fullName>
        <ecNumber evidence="4">2.3.2.31</ecNumber>
    </recommendedName>
</protein>
<dbReference type="Proteomes" id="UP001295684">
    <property type="component" value="Unassembled WGS sequence"/>
</dbReference>
<dbReference type="InterPro" id="IPR018957">
    <property type="entry name" value="Znf_C3HC4_RING-type"/>
</dbReference>
<feature type="domain" description="RING-type" evidence="17">
    <location>
        <begin position="138"/>
        <end position="182"/>
    </location>
</feature>
<dbReference type="PROSITE" id="PS51873">
    <property type="entry name" value="TRIAD"/>
    <property type="match status" value="1"/>
</dbReference>
<dbReference type="GO" id="GO:0005737">
    <property type="term" value="C:cytoplasm"/>
    <property type="evidence" value="ECO:0007669"/>
    <property type="project" value="UniProtKB-ARBA"/>
</dbReference>
<feature type="transmembrane region" description="Helical" evidence="16">
    <location>
        <begin position="354"/>
        <end position="378"/>
    </location>
</feature>
<evidence type="ECO:0000313" key="19">
    <source>
        <dbReference type="EMBL" id="CAI2365342.1"/>
    </source>
</evidence>
<evidence type="ECO:0000256" key="11">
    <source>
        <dbReference type="ARBA" id="ARBA00022833"/>
    </source>
</evidence>
<dbReference type="Pfam" id="PF22191">
    <property type="entry name" value="IBR_1"/>
    <property type="match status" value="1"/>
</dbReference>
<organism evidence="19 20">
    <name type="scientific">Euplotes crassus</name>
    <dbReference type="NCBI Taxonomy" id="5936"/>
    <lineage>
        <taxon>Eukaryota</taxon>
        <taxon>Sar</taxon>
        <taxon>Alveolata</taxon>
        <taxon>Ciliophora</taxon>
        <taxon>Intramacronucleata</taxon>
        <taxon>Spirotrichea</taxon>
        <taxon>Hypotrichia</taxon>
        <taxon>Euplotida</taxon>
        <taxon>Euplotidae</taxon>
        <taxon>Moneuplotes</taxon>
    </lineage>
</organism>
<dbReference type="PANTHER" id="PTHR11685">
    <property type="entry name" value="RBR FAMILY RING FINGER AND IBR DOMAIN-CONTAINING"/>
    <property type="match status" value="1"/>
</dbReference>
<evidence type="ECO:0000256" key="3">
    <source>
        <dbReference type="ARBA" id="ARBA00004906"/>
    </source>
</evidence>
<dbReference type="GO" id="GO:0031090">
    <property type="term" value="C:organelle membrane"/>
    <property type="evidence" value="ECO:0007669"/>
    <property type="project" value="UniProtKB-ARBA"/>
</dbReference>
<dbReference type="FunFam" id="3.30.40.10:FF:000051">
    <property type="entry name" value="RBR-type E3 ubiquitin transferase"/>
    <property type="match status" value="1"/>
</dbReference>
<evidence type="ECO:0000259" key="18">
    <source>
        <dbReference type="PROSITE" id="PS51873"/>
    </source>
</evidence>
<dbReference type="InterPro" id="IPR017907">
    <property type="entry name" value="Znf_RING_CS"/>
</dbReference>
<dbReference type="CDD" id="cd20335">
    <property type="entry name" value="BRcat_RBR"/>
    <property type="match status" value="1"/>
</dbReference>
<dbReference type="GO" id="GO:0008270">
    <property type="term" value="F:zinc ion binding"/>
    <property type="evidence" value="ECO:0007669"/>
    <property type="project" value="UniProtKB-KW"/>
</dbReference>
<comment type="pathway">
    <text evidence="3">Protein modification; protein ubiquitination.</text>
</comment>
<comment type="catalytic activity">
    <reaction evidence="1">
        <text>[E2 ubiquitin-conjugating enzyme]-S-ubiquitinyl-L-cysteine + [acceptor protein]-L-lysine = [E2 ubiquitin-conjugating enzyme]-L-cysteine + [acceptor protein]-N(6)-ubiquitinyl-L-lysine.</text>
        <dbReference type="EC" id="2.3.2.31"/>
    </reaction>
</comment>
<dbReference type="InterPro" id="IPR002867">
    <property type="entry name" value="IBR_dom"/>
</dbReference>
<feature type="transmembrane region" description="Helical" evidence="16">
    <location>
        <begin position="404"/>
        <end position="430"/>
    </location>
</feature>
<dbReference type="PROSITE" id="PS00518">
    <property type="entry name" value="ZF_RING_1"/>
    <property type="match status" value="1"/>
</dbReference>
<evidence type="ECO:0000256" key="14">
    <source>
        <dbReference type="PROSITE-ProRule" id="PRU00175"/>
    </source>
</evidence>
<dbReference type="InterPro" id="IPR013083">
    <property type="entry name" value="Znf_RING/FYVE/PHD"/>
</dbReference>
<dbReference type="Pfam" id="PF01485">
    <property type="entry name" value="IBR"/>
    <property type="match status" value="1"/>
</dbReference>
<accession>A0AAD1UAC4</accession>
<proteinExistence type="predicted"/>
<feature type="domain" description="RING-type" evidence="18">
    <location>
        <begin position="134"/>
        <end position="338"/>
    </location>
</feature>
<evidence type="ECO:0000256" key="10">
    <source>
        <dbReference type="ARBA" id="ARBA00022786"/>
    </source>
</evidence>